<dbReference type="Proteomes" id="UP000275078">
    <property type="component" value="Unassembled WGS sequence"/>
</dbReference>
<protein>
    <submittedName>
        <fullName evidence="2">Uncharacterized protein</fullName>
    </submittedName>
</protein>
<organism evidence="2 3">
    <name type="scientific">Ascobolus immersus RN42</name>
    <dbReference type="NCBI Taxonomy" id="1160509"/>
    <lineage>
        <taxon>Eukaryota</taxon>
        <taxon>Fungi</taxon>
        <taxon>Dikarya</taxon>
        <taxon>Ascomycota</taxon>
        <taxon>Pezizomycotina</taxon>
        <taxon>Pezizomycetes</taxon>
        <taxon>Pezizales</taxon>
        <taxon>Ascobolaceae</taxon>
        <taxon>Ascobolus</taxon>
    </lineage>
</organism>
<proteinExistence type="predicted"/>
<dbReference type="AlphaFoldDB" id="A0A3N4IFY8"/>
<keyword evidence="3" id="KW-1185">Reference proteome</keyword>
<feature type="chain" id="PRO_5018228691" evidence="1">
    <location>
        <begin position="36"/>
        <end position="111"/>
    </location>
</feature>
<evidence type="ECO:0000313" key="3">
    <source>
        <dbReference type="Proteomes" id="UP000275078"/>
    </source>
</evidence>
<accession>A0A3N4IFY8</accession>
<feature type="signal peptide" evidence="1">
    <location>
        <begin position="1"/>
        <end position="35"/>
    </location>
</feature>
<name>A0A3N4IFY8_ASCIM</name>
<evidence type="ECO:0000256" key="1">
    <source>
        <dbReference type="SAM" id="SignalP"/>
    </source>
</evidence>
<sequence>MLNLTFRLNNRTFTLKLHELTVFLLFLLLLPYVVASEGFPVQPHRNSSLDMRIEGAPVQPQRNNKFEIRSEGVPIQPQMNNSIAMRAVDVEPTWNSSGFKVEYLTVTAVLE</sequence>
<reference evidence="2 3" key="1">
    <citation type="journal article" date="2018" name="Nat. Ecol. Evol.">
        <title>Pezizomycetes genomes reveal the molecular basis of ectomycorrhizal truffle lifestyle.</title>
        <authorList>
            <person name="Murat C."/>
            <person name="Payen T."/>
            <person name="Noel B."/>
            <person name="Kuo A."/>
            <person name="Morin E."/>
            <person name="Chen J."/>
            <person name="Kohler A."/>
            <person name="Krizsan K."/>
            <person name="Balestrini R."/>
            <person name="Da Silva C."/>
            <person name="Montanini B."/>
            <person name="Hainaut M."/>
            <person name="Levati E."/>
            <person name="Barry K.W."/>
            <person name="Belfiori B."/>
            <person name="Cichocki N."/>
            <person name="Clum A."/>
            <person name="Dockter R.B."/>
            <person name="Fauchery L."/>
            <person name="Guy J."/>
            <person name="Iotti M."/>
            <person name="Le Tacon F."/>
            <person name="Lindquist E.A."/>
            <person name="Lipzen A."/>
            <person name="Malagnac F."/>
            <person name="Mello A."/>
            <person name="Molinier V."/>
            <person name="Miyauchi S."/>
            <person name="Poulain J."/>
            <person name="Riccioni C."/>
            <person name="Rubini A."/>
            <person name="Sitrit Y."/>
            <person name="Splivallo R."/>
            <person name="Traeger S."/>
            <person name="Wang M."/>
            <person name="Zifcakova L."/>
            <person name="Wipf D."/>
            <person name="Zambonelli A."/>
            <person name="Paolocci F."/>
            <person name="Nowrousian M."/>
            <person name="Ottonello S."/>
            <person name="Baldrian P."/>
            <person name="Spatafora J.W."/>
            <person name="Henrissat B."/>
            <person name="Nagy L.G."/>
            <person name="Aury J.M."/>
            <person name="Wincker P."/>
            <person name="Grigoriev I.V."/>
            <person name="Bonfante P."/>
            <person name="Martin F.M."/>
        </authorList>
    </citation>
    <scope>NUCLEOTIDE SEQUENCE [LARGE SCALE GENOMIC DNA]</scope>
    <source>
        <strain evidence="2 3">RN42</strain>
    </source>
</reference>
<dbReference type="EMBL" id="ML119655">
    <property type="protein sequence ID" value="RPA85065.1"/>
    <property type="molecule type" value="Genomic_DNA"/>
</dbReference>
<keyword evidence="1" id="KW-0732">Signal</keyword>
<gene>
    <name evidence="2" type="ORF">BJ508DRAFT_322892</name>
</gene>
<evidence type="ECO:0000313" key="2">
    <source>
        <dbReference type="EMBL" id="RPA85065.1"/>
    </source>
</evidence>